<reference evidence="7 8" key="1">
    <citation type="submission" date="2018-05" db="EMBL/GenBank/DDBJ databases">
        <title>Genomic Encyclopedia of Type Strains, Phase IV (KMG-IV): sequencing the most valuable type-strain genomes for metagenomic binning, comparative biology and taxonomic classification.</title>
        <authorList>
            <person name="Goeker M."/>
        </authorList>
    </citation>
    <scope>NUCLEOTIDE SEQUENCE [LARGE SCALE GENOMIC DNA]</scope>
    <source>
        <strain evidence="7 8">DSM 19579</strain>
    </source>
</reference>
<dbReference type="Proteomes" id="UP000246744">
    <property type="component" value="Unassembled WGS sequence"/>
</dbReference>
<evidence type="ECO:0000256" key="5">
    <source>
        <dbReference type="ARBA" id="ARBA00023288"/>
    </source>
</evidence>
<dbReference type="NCBIfam" id="NF002798">
    <property type="entry name" value="PRK02939.1"/>
    <property type="match status" value="1"/>
</dbReference>
<organism evidence="7 8">
    <name type="scientific">Mangrovibacter plantisponsor</name>
    <dbReference type="NCBI Taxonomy" id="451513"/>
    <lineage>
        <taxon>Bacteria</taxon>
        <taxon>Pseudomonadati</taxon>
        <taxon>Pseudomonadota</taxon>
        <taxon>Gammaproteobacteria</taxon>
        <taxon>Enterobacterales</taxon>
        <taxon>Enterobacteriaceae</taxon>
        <taxon>Mangrovibacter</taxon>
    </lineage>
</organism>
<keyword evidence="5 6" id="KW-0449">Lipoprotein</keyword>
<evidence type="ECO:0000256" key="6">
    <source>
        <dbReference type="HAMAP-Rule" id="MF_01065"/>
    </source>
</evidence>
<comment type="similarity">
    <text evidence="6">Belongs to the UPF0257 family.</text>
</comment>
<dbReference type="PROSITE" id="PS51257">
    <property type="entry name" value="PROKAR_LIPOPROTEIN"/>
    <property type="match status" value="1"/>
</dbReference>
<evidence type="ECO:0000256" key="1">
    <source>
        <dbReference type="ARBA" id="ARBA00022475"/>
    </source>
</evidence>
<keyword evidence="1 6" id="KW-1003">Cell membrane</keyword>
<sequence length="236" mass="26753">MRYVIPVSFMAILLAGCDDNQPPQALTPEMASYSNEFDFDPVRGPVKTLTETLLNEDGKVERRFHATLSQEGCFNTMDMHDVSRNTDSSLVLDANYYIDAITQNKLIRLQGKCQLESIPEAGVTYQTNDNDFVTGVTSKDLLITYSYAANGFPLGRVTKRGDQTLEIRNIPEKDTRKLLDYHTETWVNGKKVSQTVQTCDYDSHNNPTTCEIESNSVTAKPETPTRYTVKYEIEYY</sequence>
<gene>
    <name evidence="7" type="ORF">DES37_103353</name>
</gene>
<comment type="caution">
    <text evidence="7">The sequence shown here is derived from an EMBL/GenBank/DDBJ whole genome shotgun (WGS) entry which is preliminary data.</text>
</comment>
<evidence type="ECO:0000256" key="4">
    <source>
        <dbReference type="ARBA" id="ARBA00023139"/>
    </source>
</evidence>
<evidence type="ECO:0000313" key="8">
    <source>
        <dbReference type="Proteomes" id="UP000246744"/>
    </source>
</evidence>
<evidence type="ECO:0000313" key="7">
    <source>
        <dbReference type="EMBL" id="PWW10976.1"/>
    </source>
</evidence>
<dbReference type="Pfam" id="PF06788">
    <property type="entry name" value="UPF0257"/>
    <property type="match status" value="1"/>
</dbReference>
<proteinExistence type="inferred from homology"/>
<dbReference type="EMBL" id="QGTS01000003">
    <property type="protein sequence ID" value="PWW10976.1"/>
    <property type="molecule type" value="Genomic_DNA"/>
</dbReference>
<dbReference type="GO" id="GO:0005886">
    <property type="term" value="C:plasma membrane"/>
    <property type="evidence" value="ECO:0007669"/>
    <property type="project" value="UniProtKB-SubCell"/>
</dbReference>
<dbReference type="HAMAP" id="MF_01065">
    <property type="entry name" value="UPF0257"/>
    <property type="match status" value="1"/>
</dbReference>
<dbReference type="InterPro" id="IPR010646">
    <property type="entry name" value="UPF0257"/>
</dbReference>
<evidence type="ECO:0000256" key="2">
    <source>
        <dbReference type="ARBA" id="ARBA00022729"/>
    </source>
</evidence>
<keyword evidence="2 6" id="KW-0732">Signal</keyword>
<comment type="subcellular location">
    <subcellularLocation>
        <location evidence="6">Cell membrane</location>
        <topology evidence="6">Lipid-anchor</topology>
    </subcellularLocation>
</comment>
<name>A0A317Q9H1_9ENTR</name>
<keyword evidence="8" id="KW-1185">Reference proteome</keyword>
<protein>
    <recommendedName>
        <fullName evidence="6">UPF0257 lipoprotein DES37_103353</fullName>
    </recommendedName>
</protein>
<keyword evidence="3 6" id="KW-0472">Membrane</keyword>
<dbReference type="RefSeq" id="WP_072006993.1">
    <property type="nucleotide sequence ID" value="NZ_QGTS01000003.1"/>
</dbReference>
<dbReference type="AlphaFoldDB" id="A0A317Q9H1"/>
<keyword evidence="4" id="KW-0564">Palmitate</keyword>
<evidence type="ECO:0000256" key="3">
    <source>
        <dbReference type="ARBA" id="ARBA00023136"/>
    </source>
</evidence>
<accession>A0A317Q9H1</accession>